<keyword evidence="5 8" id="KW-0067">ATP-binding</keyword>
<gene>
    <name evidence="8" type="ORF">GEOBRER4_n0756</name>
</gene>
<evidence type="ECO:0000256" key="3">
    <source>
        <dbReference type="ARBA" id="ARBA00022475"/>
    </source>
</evidence>
<dbReference type="Gene3D" id="3.40.50.300">
    <property type="entry name" value="P-loop containing nucleotide triphosphate hydrolases"/>
    <property type="match status" value="1"/>
</dbReference>
<dbReference type="Proteomes" id="UP000515472">
    <property type="component" value="Chromosome"/>
</dbReference>
<evidence type="ECO:0000313" key="9">
    <source>
        <dbReference type="Proteomes" id="UP000515472"/>
    </source>
</evidence>
<dbReference type="InterPro" id="IPR003439">
    <property type="entry name" value="ABC_transporter-like_ATP-bd"/>
</dbReference>
<dbReference type="PROSITE" id="PS50893">
    <property type="entry name" value="ABC_TRANSPORTER_2"/>
    <property type="match status" value="1"/>
</dbReference>
<dbReference type="EMBL" id="AP023213">
    <property type="protein sequence ID" value="BCG45981.1"/>
    <property type="molecule type" value="Genomic_DNA"/>
</dbReference>
<feature type="domain" description="ABC transporter" evidence="7">
    <location>
        <begin position="2"/>
        <end position="248"/>
    </location>
</feature>
<dbReference type="SMART" id="SM00382">
    <property type="entry name" value="AAA"/>
    <property type="match status" value="1"/>
</dbReference>
<evidence type="ECO:0000256" key="5">
    <source>
        <dbReference type="ARBA" id="ARBA00022840"/>
    </source>
</evidence>
<comment type="subcellular location">
    <subcellularLocation>
        <location evidence="1">Cell membrane</location>
        <topology evidence="1">Peripheral membrane protein</topology>
    </subcellularLocation>
</comment>
<dbReference type="InterPro" id="IPR003593">
    <property type="entry name" value="AAA+_ATPase"/>
</dbReference>
<dbReference type="GO" id="GO:0005524">
    <property type="term" value="F:ATP binding"/>
    <property type="evidence" value="ECO:0007669"/>
    <property type="project" value="UniProtKB-KW"/>
</dbReference>
<evidence type="ECO:0000313" key="8">
    <source>
        <dbReference type="EMBL" id="BCG45981.1"/>
    </source>
</evidence>
<keyword evidence="2" id="KW-0813">Transport</keyword>
<dbReference type="SUPFAM" id="SSF52540">
    <property type="entry name" value="P-loop containing nucleoside triphosphate hydrolases"/>
    <property type="match status" value="1"/>
</dbReference>
<evidence type="ECO:0000256" key="2">
    <source>
        <dbReference type="ARBA" id="ARBA00022448"/>
    </source>
</evidence>
<protein>
    <submittedName>
        <fullName evidence="8">ABC transporter, ATP-binding protein</fullName>
    </submittedName>
</protein>
<dbReference type="GO" id="GO:0016887">
    <property type="term" value="F:ATP hydrolysis activity"/>
    <property type="evidence" value="ECO:0007669"/>
    <property type="project" value="InterPro"/>
</dbReference>
<organism evidence="8 9">
    <name type="scientific">Citrifermentans bremense</name>
    <dbReference type="NCBI Taxonomy" id="60035"/>
    <lineage>
        <taxon>Bacteria</taxon>
        <taxon>Pseudomonadati</taxon>
        <taxon>Thermodesulfobacteriota</taxon>
        <taxon>Desulfuromonadia</taxon>
        <taxon>Geobacterales</taxon>
        <taxon>Geobacteraceae</taxon>
        <taxon>Citrifermentans</taxon>
    </lineage>
</organism>
<reference evidence="8 9" key="1">
    <citation type="submission" date="2020-06" db="EMBL/GenBank/DDBJ databases">
        <title>Interaction of electrochemicaly active bacteria, Geobacter bremensis R4 on different carbon anode.</title>
        <authorList>
            <person name="Meng L."/>
            <person name="Yoshida N."/>
        </authorList>
    </citation>
    <scope>NUCLEOTIDE SEQUENCE [LARGE SCALE GENOMIC DNA]</scope>
    <source>
        <strain evidence="8 9">R4</strain>
    </source>
</reference>
<dbReference type="Pfam" id="PF00005">
    <property type="entry name" value="ABC_tran"/>
    <property type="match status" value="1"/>
</dbReference>
<evidence type="ECO:0000256" key="4">
    <source>
        <dbReference type="ARBA" id="ARBA00022741"/>
    </source>
</evidence>
<dbReference type="PANTHER" id="PTHR42788">
    <property type="entry name" value="TAURINE IMPORT ATP-BINDING PROTEIN-RELATED"/>
    <property type="match status" value="1"/>
</dbReference>
<dbReference type="PROSITE" id="PS00211">
    <property type="entry name" value="ABC_TRANSPORTER_1"/>
    <property type="match status" value="1"/>
</dbReference>
<dbReference type="InterPro" id="IPR050166">
    <property type="entry name" value="ABC_transporter_ATP-bind"/>
</dbReference>
<accession>A0A6S6M2V1</accession>
<proteinExistence type="predicted"/>
<evidence type="ECO:0000256" key="1">
    <source>
        <dbReference type="ARBA" id="ARBA00004202"/>
    </source>
</evidence>
<dbReference type="GO" id="GO:0005886">
    <property type="term" value="C:plasma membrane"/>
    <property type="evidence" value="ECO:0007669"/>
    <property type="project" value="UniProtKB-SubCell"/>
</dbReference>
<dbReference type="GO" id="GO:0055085">
    <property type="term" value="P:transmembrane transport"/>
    <property type="evidence" value="ECO:0007669"/>
    <property type="project" value="InterPro"/>
</dbReference>
<name>A0A6S6M2V1_9BACT</name>
<dbReference type="InterPro" id="IPR017871">
    <property type="entry name" value="ABC_transporter-like_CS"/>
</dbReference>
<evidence type="ECO:0000256" key="6">
    <source>
        <dbReference type="ARBA" id="ARBA00023136"/>
    </source>
</evidence>
<keyword evidence="6" id="KW-0472">Membrane</keyword>
<keyword evidence="9" id="KW-1185">Reference proteome</keyword>
<keyword evidence="3" id="KW-1003">Cell membrane</keyword>
<evidence type="ECO:0000259" key="7">
    <source>
        <dbReference type="PROSITE" id="PS50893"/>
    </source>
</evidence>
<dbReference type="PANTHER" id="PTHR42788:SF7">
    <property type="entry name" value="NITRATE ABC TRANSPORTER ATP-BINDING PROTEIN"/>
    <property type="match status" value="1"/>
</dbReference>
<dbReference type="InterPro" id="IPR027417">
    <property type="entry name" value="P-loop_NTPase"/>
</dbReference>
<dbReference type="RefSeq" id="WP_185244276.1">
    <property type="nucleotide sequence ID" value="NZ_AP023213.1"/>
</dbReference>
<dbReference type="InterPro" id="IPR015856">
    <property type="entry name" value="ABC_transpr_CbiO/EcfA_su"/>
</dbReference>
<dbReference type="AlphaFoldDB" id="A0A6S6M2V1"/>
<dbReference type="KEGG" id="gbn:GEOBRER4_07310"/>
<dbReference type="CDD" id="cd03225">
    <property type="entry name" value="ABC_cobalt_CbiO_domain1"/>
    <property type="match status" value="1"/>
</dbReference>
<keyword evidence="4" id="KW-0547">Nucleotide-binding</keyword>
<sequence>MIELKNVSIVFGQGTVNENKALNNIDLKVKEGDFITIIGSNGAGKSTLFNTIAGTYLPSEGQIFANDKNVTRDPEYKRAKYIGRIFQNPLLGTAGNMSLEDNMAITHKKGMKWLRRSLNAKSREIFRQELVQLRMGLEHRMKENLVMFSGGQRQALTLLMMVLSKPALILLDEHTAALDPRAAEIVLELTDKFINEYNLTAMMITHNMSHAIEFGNRLLMMDGGEIIFDVEGEAKKALTVEKLIQKFHELRHKSFENDRTLLAED</sequence>